<organism evidence="4 5">
    <name type="scientific">Vitrella brassicaformis (strain CCMP3155)</name>
    <dbReference type="NCBI Taxonomy" id="1169540"/>
    <lineage>
        <taxon>Eukaryota</taxon>
        <taxon>Sar</taxon>
        <taxon>Alveolata</taxon>
        <taxon>Colpodellida</taxon>
        <taxon>Vitrellaceae</taxon>
        <taxon>Vitrella</taxon>
    </lineage>
</organism>
<gene>
    <name evidence="4" type="ORF">Vbra_1291</name>
</gene>
<proteinExistence type="inferred from homology"/>
<dbReference type="PANTHER" id="PTHR12203:SF35">
    <property type="entry name" value="PROTEIN O-GLUCOSYLTRANSFERASE 1"/>
    <property type="match status" value="1"/>
</dbReference>
<dbReference type="InParanoid" id="A0A0G4GW47"/>
<name>A0A0G4GW47_VITBC</name>
<dbReference type="OrthoDB" id="406731at2759"/>
<accession>A0A0G4GW47</accession>
<dbReference type="EMBL" id="CDMY01000848">
    <property type="protein sequence ID" value="CEM35187.1"/>
    <property type="molecule type" value="Genomic_DNA"/>
</dbReference>
<evidence type="ECO:0000256" key="1">
    <source>
        <dbReference type="ARBA" id="ARBA00010118"/>
    </source>
</evidence>
<evidence type="ECO:0000259" key="3">
    <source>
        <dbReference type="SMART" id="SM00672"/>
    </source>
</evidence>
<comment type="similarity">
    <text evidence="1">Belongs to the glycosyltransferase 90 family.</text>
</comment>
<protein>
    <recommendedName>
        <fullName evidence="3">Glycosyl transferase CAP10 domain-containing protein</fullName>
    </recommendedName>
</protein>
<reference evidence="4 5" key="1">
    <citation type="submission" date="2014-11" db="EMBL/GenBank/DDBJ databases">
        <authorList>
            <person name="Zhu J."/>
            <person name="Qi W."/>
            <person name="Song R."/>
        </authorList>
    </citation>
    <scope>NUCLEOTIDE SEQUENCE [LARGE SCALE GENOMIC DNA]</scope>
</reference>
<keyword evidence="5" id="KW-1185">Reference proteome</keyword>
<dbReference type="GO" id="GO:0016740">
    <property type="term" value="F:transferase activity"/>
    <property type="evidence" value="ECO:0007669"/>
    <property type="project" value="UniProtKB-KW"/>
</dbReference>
<evidence type="ECO:0000313" key="5">
    <source>
        <dbReference type="Proteomes" id="UP000041254"/>
    </source>
</evidence>
<dbReference type="VEuPathDB" id="CryptoDB:Vbra_1291"/>
<dbReference type="Pfam" id="PF05686">
    <property type="entry name" value="Glyco_transf_90"/>
    <property type="match status" value="1"/>
</dbReference>
<evidence type="ECO:0000256" key="2">
    <source>
        <dbReference type="ARBA" id="ARBA00022679"/>
    </source>
</evidence>
<dbReference type="AlphaFoldDB" id="A0A0G4GW47"/>
<dbReference type="InterPro" id="IPR006598">
    <property type="entry name" value="CAP10"/>
</dbReference>
<sequence length="276" mass="31730">MLSAARVWPCFVDIVSPYYLDEWSPKDATARWEDKKSMLVWRGSNTGCQWTNADDLLWKCERGRLVKLFGQNNKNALFSDVSKELRSHGLVSDHDKWPEGKWASSRVGDLFDVGLTGYCQCNTPSICSQLEHILGRAKPLPVERYFDYKYVLHVDGNSWSRRLVSLLRSNSLVFISTAFETWMDGWLQPWVHFVPVSPSLGDLPAKLVWALEHDDEARQIAQTAQSFAASHLRPVDYHCYLAWLLIEYESLFRPRQRLRDPGSSTSEGGILRHLII</sequence>
<feature type="domain" description="Glycosyl transferase CAP10" evidence="3">
    <location>
        <begin position="2"/>
        <end position="255"/>
    </location>
</feature>
<dbReference type="PANTHER" id="PTHR12203">
    <property type="entry name" value="KDEL LYS-ASP-GLU-LEU CONTAINING - RELATED"/>
    <property type="match status" value="1"/>
</dbReference>
<dbReference type="SMART" id="SM00672">
    <property type="entry name" value="CAP10"/>
    <property type="match status" value="1"/>
</dbReference>
<dbReference type="Proteomes" id="UP000041254">
    <property type="component" value="Unassembled WGS sequence"/>
</dbReference>
<dbReference type="InterPro" id="IPR051091">
    <property type="entry name" value="O-Glucosyltr/Glycosyltrsf_90"/>
</dbReference>
<dbReference type="PhylomeDB" id="A0A0G4GW47"/>
<evidence type="ECO:0000313" key="4">
    <source>
        <dbReference type="EMBL" id="CEM35187.1"/>
    </source>
</evidence>
<keyword evidence="2" id="KW-0808">Transferase</keyword>